<feature type="compositionally biased region" description="Low complexity" evidence="3">
    <location>
        <begin position="67"/>
        <end position="76"/>
    </location>
</feature>
<reference evidence="6" key="2">
    <citation type="submission" date="2020-09" db="EMBL/GenBank/DDBJ databases">
        <authorList>
            <person name="Sun Q."/>
            <person name="Zhou Y."/>
        </authorList>
    </citation>
    <scope>NUCLEOTIDE SEQUENCE</scope>
    <source>
        <strain evidence="6">CGMCC 1.12360</strain>
    </source>
</reference>
<evidence type="ECO:0000256" key="1">
    <source>
        <dbReference type="ARBA" id="ARBA00022729"/>
    </source>
</evidence>
<dbReference type="Gene3D" id="6.10.250.3150">
    <property type="match status" value="1"/>
</dbReference>
<comment type="caution">
    <text evidence="6">The sequence shown here is derived from an EMBL/GenBank/DDBJ whole genome shotgun (WGS) entry which is preliminary data.</text>
</comment>
<dbReference type="CDD" id="cd12797">
    <property type="entry name" value="M23_peptidase"/>
    <property type="match status" value="1"/>
</dbReference>
<feature type="compositionally biased region" description="Basic and acidic residues" evidence="3">
    <location>
        <begin position="47"/>
        <end position="66"/>
    </location>
</feature>
<evidence type="ECO:0000259" key="5">
    <source>
        <dbReference type="Pfam" id="PF24568"/>
    </source>
</evidence>
<evidence type="ECO:0000256" key="3">
    <source>
        <dbReference type="SAM" id="MobiDB-lite"/>
    </source>
</evidence>
<dbReference type="InterPro" id="IPR050570">
    <property type="entry name" value="Cell_wall_metabolism_enzyme"/>
</dbReference>
<dbReference type="InterPro" id="IPR057309">
    <property type="entry name" value="PcsB_CC"/>
</dbReference>
<name>A0A8J3EKR4_9BACI</name>
<accession>A0A8J3EKR4</accession>
<dbReference type="InterPro" id="IPR016047">
    <property type="entry name" value="M23ase_b-sheet_dom"/>
</dbReference>
<proteinExistence type="predicted"/>
<dbReference type="Gene3D" id="2.70.70.10">
    <property type="entry name" value="Glucose Permease (Domain IIA)"/>
    <property type="match status" value="1"/>
</dbReference>
<dbReference type="PANTHER" id="PTHR21666:SF270">
    <property type="entry name" value="MUREIN HYDROLASE ACTIVATOR ENVC"/>
    <property type="match status" value="1"/>
</dbReference>
<evidence type="ECO:0000259" key="4">
    <source>
        <dbReference type="Pfam" id="PF01551"/>
    </source>
</evidence>
<evidence type="ECO:0000313" key="6">
    <source>
        <dbReference type="EMBL" id="GGH75483.1"/>
    </source>
</evidence>
<sequence length="445" mass="49547">MKRYIPWIVIVMLAISMIAGPVTIHGESISELNKKINELEQQKKEIQKEKSQLESEKKDTEQKLKENQNQQQSVQSEINQLDKELTATQNQIQQKEKEITETANQIEKLKNQIEKLKKEIKDLEERIKKRDKLLKDRLRSIQQNGGDIKYMEVIFGAKSFGDFISRATAVTTIMNQDKDILEQQAADKQVLESHKTEVEAKKSEVEDRKVALENQKQELAGLKSKLDQQLAEKETLMAKLEEEEQHLEHYVISIEDEQKIISAQEKALEKAKALAQQELQELEQLAKQQNNNNSSEGNVAVSHSGGGNGMFAWPVANGKDLISSPFGQRWGKLHRGLDFAVPIGTPVYTAAPGVVIMTSVEGDGTMRGYGNVVLVAHSIGGRSYTTLYAHLSSIAVSSGQTVGRGQVIGHSGNTGDSTGPHLHFEIHAGGWNGDANAVNPRNYLP</sequence>
<keyword evidence="2" id="KW-0175">Coiled coil</keyword>
<dbReference type="GO" id="GO:0004222">
    <property type="term" value="F:metalloendopeptidase activity"/>
    <property type="evidence" value="ECO:0007669"/>
    <property type="project" value="TreeGrafter"/>
</dbReference>
<dbReference type="RefSeq" id="WP_188391808.1">
    <property type="nucleotide sequence ID" value="NZ_BMEV01000023.1"/>
</dbReference>
<protein>
    <submittedName>
        <fullName evidence="6">Peptidase M24</fullName>
    </submittedName>
</protein>
<dbReference type="SUPFAM" id="SSF58010">
    <property type="entry name" value="Fibrinogen coiled-coil and central regions"/>
    <property type="match status" value="1"/>
</dbReference>
<keyword evidence="1" id="KW-0732">Signal</keyword>
<evidence type="ECO:0000256" key="2">
    <source>
        <dbReference type="SAM" id="Coils"/>
    </source>
</evidence>
<feature type="domain" description="Peptidoglycan hydrolase PcsB coiled-coil" evidence="5">
    <location>
        <begin position="120"/>
        <end position="193"/>
    </location>
</feature>
<dbReference type="Pfam" id="PF24568">
    <property type="entry name" value="CC_PcsB"/>
    <property type="match status" value="1"/>
</dbReference>
<evidence type="ECO:0000313" key="7">
    <source>
        <dbReference type="Proteomes" id="UP000602050"/>
    </source>
</evidence>
<dbReference type="PANTHER" id="PTHR21666">
    <property type="entry name" value="PEPTIDASE-RELATED"/>
    <property type="match status" value="1"/>
</dbReference>
<dbReference type="InterPro" id="IPR011055">
    <property type="entry name" value="Dup_hybrid_motif"/>
</dbReference>
<gene>
    <name evidence="6" type="ORF">GCM10010978_15400</name>
</gene>
<reference evidence="6" key="1">
    <citation type="journal article" date="2014" name="Int. J. Syst. Evol. Microbiol.">
        <title>Complete genome sequence of Corynebacterium casei LMG S-19264T (=DSM 44701T), isolated from a smear-ripened cheese.</title>
        <authorList>
            <consortium name="US DOE Joint Genome Institute (JGI-PGF)"/>
            <person name="Walter F."/>
            <person name="Albersmeier A."/>
            <person name="Kalinowski J."/>
            <person name="Ruckert C."/>
        </authorList>
    </citation>
    <scope>NUCLEOTIDE SEQUENCE</scope>
    <source>
        <strain evidence="6">CGMCC 1.12360</strain>
    </source>
</reference>
<feature type="domain" description="M23ase beta-sheet core" evidence="4">
    <location>
        <begin position="333"/>
        <end position="431"/>
    </location>
</feature>
<dbReference type="EMBL" id="BMEV01000023">
    <property type="protein sequence ID" value="GGH75483.1"/>
    <property type="molecule type" value="Genomic_DNA"/>
</dbReference>
<dbReference type="Proteomes" id="UP000602050">
    <property type="component" value="Unassembled WGS sequence"/>
</dbReference>
<feature type="coiled-coil region" evidence="2">
    <location>
        <begin position="188"/>
        <end position="292"/>
    </location>
</feature>
<keyword evidence="7" id="KW-1185">Reference proteome</keyword>
<feature type="region of interest" description="Disordered" evidence="3">
    <location>
        <begin position="47"/>
        <end position="76"/>
    </location>
</feature>
<dbReference type="AlphaFoldDB" id="A0A8J3EKR4"/>
<dbReference type="SUPFAM" id="SSF51261">
    <property type="entry name" value="Duplicated hybrid motif"/>
    <property type="match status" value="1"/>
</dbReference>
<organism evidence="6 7">
    <name type="scientific">Compostibacillus humi</name>
    <dbReference type="NCBI Taxonomy" id="1245525"/>
    <lineage>
        <taxon>Bacteria</taxon>
        <taxon>Bacillati</taxon>
        <taxon>Bacillota</taxon>
        <taxon>Bacilli</taxon>
        <taxon>Bacillales</taxon>
        <taxon>Bacillaceae</taxon>
        <taxon>Compostibacillus</taxon>
    </lineage>
</organism>
<dbReference type="Pfam" id="PF01551">
    <property type="entry name" value="Peptidase_M23"/>
    <property type="match status" value="1"/>
</dbReference>